<dbReference type="InterPro" id="IPR041664">
    <property type="entry name" value="AAA_16"/>
</dbReference>
<keyword evidence="5" id="KW-0067">ATP-binding</keyword>
<evidence type="ECO:0000313" key="12">
    <source>
        <dbReference type="Proteomes" id="UP001075354"/>
    </source>
</evidence>
<evidence type="ECO:0000313" key="11">
    <source>
        <dbReference type="EMBL" id="KAJ1529546.1"/>
    </source>
</evidence>
<evidence type="ECO:0000256" key="6">
    <source>
        <dbReference type="ARBA" id="ARBA00023242"/>
    </source>
</evidence>
<evidence type="ECO:0000256" key="5">
    <source>
        <dbReference type="ARBA" id="ARBA00022840"/>
    </source>
</evidence>
<dbReference type="GO" id="GO:0003688">
    <property type="term" value="F:DNA replication origin binding"/>
    <property type="evidence" value="ECO:0007669"/>
    <property type="project" value="TreeGrafter"/>
</dbReference>
<sequence length="439" mass="49940">MGMPIQVSDVLCRNQEVKQIVSLLGHPHECIPPCIFLCGHKSSGKSYTIMKVLDALDVHHVTVNCVEGYVPRLVFESILTQLTGEKTQSGLKCDDVMEFITQLKNVADEMNLHEKVVVIVLEGSERLRDMNPNLLPALMRLQELSCLKKVCTVLVSNVLWDKFIPTGGLPPPVLIFFQQYSQSDILKILSLDKPKNYPADFYMNYLQLFVAVFLRSCRDITELRYKAAENFVKYCEPIERGEIDITDSSKLWKHISPHLKASLQMIYMRFEAGKKLSSQIDSMKPFDKHDSLSSSAKFALSFELPYYAKYLIVAAFLGSYNSPKEDKKLFVKLSGRTKKRVPKNTKNSQPKISSLVMGPRQFDLERLLAIFYSIIEEKPHISVNLLTQITSLVELQLLLRVGNDPLEAPKYKCAVGLDFIIIIAKTLSFNVTKYLVDYK</sequence>
<dbReference type="AlphaFoldDB" id="A0AAV7XXX2"/>
<keyword evidence="3" id="KW-0235">DNA replication</keyword>
<dbReference type="InterPro" id="IPR027417">
    <property type="entry name" value="P-loop_NTPase"/>
</dbReference>
<dbReference type="GO" id="GO:0005524">
    <property type="term" value="F:ATP binding"/>
    <property type="evidence" value="ECO:0007669"/>
    <property type="project" value="UniProtKB-KW"/>
</dbReference>
<comment type="similarity">
    <text evidence="2">Belongs to the ORC5 family.</text>
</comment>
<organism evidence="11 12">
    <name type="scientific">Megalurothrips usitatus</name>
    <name type="common">bean blossom thrips</name>
    <dbReference type="NCBI Taxonomy" id="439358"/>
    <lineage>
        <taxon>Eukaryota</taxon>
        <taxon>Metazoa</taxon>
        <taxon>Ecdysozoa</taxon>
        <taxon>Arthropoda</taxon>
        <taxon>Hexapoda</taxon>
        <taxon>Insecta</taxon>
        <taxon>Pterygota</taxon>
        <taxon>Neoptera</taxon>
        <taxon>Paraneoptera</taxon>
        <taxon>Thysanoptera</taxon>
        <taxon>Terebrantia</taxon>
        <taxon>Thripoidea</taxon>
        <taxon>Thripidae</taxon>
        <taxon>Megalurothrips</taxon>
    </lineage>
</organism>
<dbReference type="Pfam" id="PF14630">
    <property type="entry name" value="ORC5_C"/>
    <property type="match status" value="1"/>
</dbReference>
<evidence type="ECO:0000256" key="4">
    <source>
        <dbReference type="ARBA" id="ARBA00022741"/>
    </source>
</evidence>
<reference evidence="11" key="1">
    <citation type="submission" date="2022-12" db="EMBL/GenBank/DDBJ databases">
        <title>Chromosome-level genome assembly of the bean flower thrips Megalurothrips usitatus.</title>
        <authorList>
            <person name="Ma L."/>
            <person name="Liu Q."/>
            <person name="Li H."/>
            <person name="Cai W."/>
        </authorList>
    </citation>
    <scope>NUCLEOTIDE SEQUENCE</scope>
    <source>
        <strain evidence="11">Cailab_2022a</strain>
    </source>
</reference>
<comment type="subcellular location">
    <subcellularLocation>
        <location evidence="1">Nucleus</location>
    </subcellularLocation>
</comment>
<dbReference type="Pfam" id="PF21639">
    <property type="entry name" value="ORC5_lid"/>
    <property type="match status" value="1"/>
</dbReference>
<evidence type="ECO:0000256" key="2">
    <source>
        <dbReference type="ARBA" id="ARBA00006269"/>
    </source>
</evidence>
<evidence type="ECO:0000259" key="9">
    <source>
        <dbReference type="Pfam" id="PF14630"/>
    </source>
</evidence>
<dbReference type="InterPro" id="IPR048866">
    <property type="entry name" value="ORC5_lid"/>
</dbReference>
<evidence type="ECO:0000259" key="8">
    <source>
        <dbReference type="Pfam" id="PF13191"/>
    </source>
</evidence>
<proteinExistence type="inferred from homology"/>
<comment type="caution">
    <text evidence="11">The sequence shown here is derived from an EMBL/GenBank/DDBJ whole genome shotgun (WGS) entry which is preliminary data.</text>
</comment>
<dbReference type="EMBL" id="JAPTSV010000003">
    <property type="protein sequence ID" value="KAJ1529546.1"/>
    <property type="molecule type" value="Genomic_DNA"/>
</dbReference>
<evidence type="ECO:0000256" key="7">
    <source>
        <dbReference type="ARBA" id="ARBA00069657"/>
    </source>
</evidence>
<keyword evidence="6" id="KW-0539">Nucleus</keyword>
<keyword evidence="12" id="KW-1185">Reference proteome</keyword>
<evidence type="ECO:0000256" key="1">
    <source>
        <dbReference type="ARBA" id="ARBA00004123"/>
    </source>
</evidence>
<accession>A0AAV7XXX2</accession>
<dbReference type="SUPFAM" id="SSF52540">
    <property type="entry name" value="P-loop containing nucleoside triphosphate hydrolases"/>
    <property type="match status" value="1"/>
</dbReference>
<feature type="domain" description="Orc1-like AAA ATPase" evidence="8">
    <location>
        <begin position="10"/>
        <end position="144"/>
    </location>
</feature>
<evidence type="ECO:0000256" key="3">
    <source>
        <dbReference type="ARBA" id="ARBA00022705"/>
    </source>
</evidence>
<feature type="domain" description="ORC5 lid" evidence="10">
    <location>
        <begin position="202"/>
        <end position="264"/>
    </location>
</feature>
<dbReference type="Gene3D" id="3.40.50.300">
    <property type="entry name" value="P-loop containing nucleotide triphosphate hydrolases"/>
    <property type="match status" value="1"/>
</dbReference>
<dbReference type="FunFam" id="3.40.50.300:FF:000673">
    <property type="entry name" value="Origin recognition complex subunit 5"/>
    <property type="match status" value="1"/>
</dbReference>
<protein>
    <recommendedName>
        <fullName evidence="7">Origin recognition complex subunit 5</fullName>
    </recommendedName>
</protein>
<keyword evidence="4" id="KW-0547">Nucleotide-binding</keyword>
<dbReference type="GO" id="GO:0005664">
    <property type="term" value="C:nuclear origin of replication recognition complex"/>
    <property type="evidence" value="ECO:0007669"/>
    <property type="project" value="TreeGrafter"/>
</dbReference>
<dbReference type="GO" id="GO:0006270">
    <property type="term" value="P:DNA replication initiation"/>
    <property type="evidence" value="ECO:0007669"/>
    <property type="project" value="TreeGrafter"/>
</dbReference>
<dbReference type="PANTHER" id="PTHR12705:SF0">
    <property type="entry name" value="ORIGIN RECOGNITION COMPLEX SUBUNIT 5"/>
    <property type="match status" value="1"/>
</dbReference>
<dbReference type="PANTHER" id="PTHR12705">
    <property type="entry name" value="ORIGIN RECOGNITION COMPLEX SUBUNIT 5"/>
    <property type="match status" value="1"/>
</dbReference>
<name>A0AAV7XXX2_9NEOP</name>
<evidence type="ECO:0000259" key="10">
    <source>
        <dbReference type="Pfam" id="PF21639"/>
    </source>
</evidence>
<dbReference type="InterPro" id="IPR020796">
    <property type="entry name" value="ORC5"/>
</dbReference>
<dbReference type="Pfam" id="PF13191">
    <property type="entry name" value="AAA_16"/>
    <property type="match status" value="1"/>
</dbReference>
<dbReference type="InterPro" id="IPR047088">
    <property type="entry name" value="ORC5_C"/>
</dbReference>
<feature type="domain" description="Origin recognition complex subunit 5 C-terminal" evidence="9">
    <location>
        <begin position="304"/>
        <end position="435"/>
    </location>
</feature>
<gene>
    <name evidence="11" type="ORF">ONE63_006318</name>
</gene>
<dbReference type="Proteomes" id="UP001075354">
    <property type="component" value="Chromosome 3"/>
</dbReference>